<sequence>MKSLLFDLELLDSNPNLLTKQQVVEKSSFYKNPYEKQCSPNARPREHHNLHDLWTLS</sequence>
<keyword evidence="3" id="KW-1185">Reference proteome</keyword>
<reference evidence="3" key="1">
    <citation type="submission" date="2016-01" db="EMBL/GenBank/DDBJ databases">
        <authorList>
            <person name="Mitreva M."/>
            <person name="Pepin K.H."/>
            <person name="Mihindukulasuriya K.A."/>
            <person name="Fulton R."/>
            <person name="Fronick C."/>
            <person name="O'Laughlin M."/>
            <person name="Miner T."/>
            <person name="Herter B."/>
            <person name="Rosa B.A."/>
            <person name="Cordes M."/>
            <person name="Tomlinson C."/>
            <person name="Wollam A."/>
            <person name="Palsikar V.B."/>
            <person name="Mardis E.R."/>
            <person name="Wilson R.K."/>
        </authorList>
    </citation>
    <scope>NUCLEOTIDE SEQUENCE [LARGE SCALE GENOMIC DNA]</scope>
    <source>
        <strain evidence="3">DNF00019</strain>
    </source>
</reference>
<feature type="region of interest" description="Disordered" evidence="1">
    <location>
        <begin position="35"/>
        <end position="57"/>
    </location>
</feature>
<dbReference type="STRING" id="1393034.HMPREF3192_00456"/>
<evidence type="ECO:0000256" key="1">
    <source>
        <dbReference type="SAM" id="MobiDB-lite"/>
    </source>
</evidence>
<evidence type="ECO:0000313" key="3">
    <source>
        <dbReference type="Proteomes" id="UP000070675"/>
    </source>
</evidence>
<gene>
    <name evidence="2" type="ORF">HMPREF3192_00456</name>
</gene>
<dbReference type="EMBL" id="LSCR01000006">
    <property type="protein sequence ID" value="KXB35091.1"/>
    <property type="molecule type" value="Genomic_DNA"/>
</dbReference>
<name>A0A133XVY5_9ACTN</name>
<protein>
    <submittedName>
        <fullName evidence="2">Uncharacterized protein</fullName>
    </submittedName>
</protein>
<comment type="caution">
    <text evidence="2">The sequence shown here is derived from an EMBL/GenBank/DDBJ whole genome shotgun (WGS) entry which is preliminary data.</text>
</comment>
<proteinExistence type="predicted"/>
<dbReference type="AlphaFoldDB" id="A0A133XVY5"/>
<evidence type="ECO:0000313" key="2">
    <source>
        <dbReference type="EMBL" id="KXB35091.1"/>
    </source>
</evidence>
<dbReference type="PATRIC" id="fig|1393034.3.peg.438"/>
<dbReference type="Proteomes" id="UP000070675">
    <property type="component" value="Unassembled WGS sequence"/>
</dbReference>
<organism evidence="2 3">
    <name type="scientific">Atopobium deltae</name>
    <dbReference type="NCBI Taxonomy" id="1393034"/>
    <lineage>
        <taxon>Bacteria</taxon>
        <taxon>Bacillati</taxon>
        <taxon>Actinomycetota</taxon>
        <taxon>Coriobacteriia</taxon>
        <taxon>Coriobacteriales</taxon>
        <taxon>Atopobiaceae</taxon>
        <taxon>Atopobium</taxon>
    </lineage>
</organism>
<accession>A0A133XVY5</accession>